<protein>
    <submittedName>
        <fullName evidence="2">Type II toxin-antitoxin system death-on-curing family toxin</fullName>
    </submittedName>
</protein>
<dbReference type="PANTHER" id="PTHR39426">
    <property type="entry name" value="HOMOLOGY TO DEATH-ON-CURING PROTEIN OF PHAGE P1"/>
    <property type="match status" value="1"/>
</dbReference>
<dbReference type="PANTHER" id="PTHR39426:SF1">
    <property type="entry name" value="HOMOLOGY TO DEATH-ON-CURING PROTEIN OF PHAGE P1"/>
    <property type="match status" value="1"/>
</dbReference>
<dbReference type="PROSITE" id="PS51459">
    <property type="entry name" value="FIDO"/>
    <property type="match status" value="1"/>
</dbReference>
<dbReference type="InterPro" id="IPR053737">
    <property type="entry name" value="Type_II_TA_Toxin"/>
</dbReference>
<dbReference type="InterPro" id="IPR003812">
    <property type="entry name" value="Fido"/>
</dbReference>
<dbReference type="InterPro" id="IPR006440">
    <property type="entry name" value="Doc"/>
</dbReference>
<dbReference type="Gene3D" id="1.20.120.1870">
    <property type="entry name" value="Fic/DOC protein, Fido domain"/>
    <property type="match status" value="1"/>
</dbReference>
<keyword evidence="3" id="KW-1185">Reference proteome</keyword>
<dbReference type="NCBIfam" id="TIGR01550">
    <property type="entry name" value="DOC_P1"/>
    <property type="match status" value="1"/>
</dbReference>
<organism evidence="2 3">
    <name type="scientific">Actinomadura physcomitrii</name>
    <dbReference type="NCBI Taxonomy" id="2650748"/>
    <lineage>
        <taxon>Bacteria</taxon>
        <taxon>Bacillati</taxon>
        <taxon>Actinomycetota</taxon>
        <taxon>Actinomycetes</taxon>
        <taxon>Streptosporangiales</taxon>
        <taxon>Thermomonosporaceae</taxon>
        <taxon>Actinomadura</taxon>
    </lineage>
</organism>
<dbReference type="GO" id="GO:0016301">
    <property type="term" value="F:kinase activity"/>
    <property type="evidence" value="ECO:0007669"/>
    <property type="project" value="InterPro"/>
</dbReference>
<feature type="domain" description="Fido" evidence="1">
    <location>
        <begin position="5"/>
        <end position="122"/>
    </location>
</feature>
<dbReference type="Proteomes" id="UP000462055">
    <property type="component" value="Unassembled WGS sequence"/>
</dbReference>
<evidence type="ECO:0000313" key="3">
    <source>
        <dbReference type="Proteomes" id="UP000462055"/>
    </source>
</evidence>
<dbReference type="Pfam" id="PF02661">
    <property type="entry name" value="Fic"/>
    <property type="match status" value="1"/>
</dbReference>
<evidence type="ECO:0000313" key="2">
    <source>
        <dbReference type="EMBL" id="MWA03970.1"/>
    </source>
</evidence>
<sequence length="128" mass="13505">MTDYLSAEDLIEINSAVLGGMPAVRDAGLVSSSAMRPATVTFGTEAYPTLEEKAAALLHSVICNHAFVDGNKRTAWTAARVMLALNGMRPDLGDDEAFDLVVRIATSCSEIEVKEIAVALNVVARPAG</sequence>
<dbReference type="EMBL" id="WBMS02000023">
    <property type="protein sequence ID" value="MWA03970.1"/>
    <property type="molecule type" value="Genomic_DNA"/>
</dbReference>
<dbReference type="InterPro" id="IPR036597">
    <property type="entry name" value="Fido-like_dom_sf"/>
</dbReference>
<dbReference type="RefSeq" id="WP_151596497.1">
    <property type="nucleotide sequence ID" value="NZ_WBMS02000023.1"/>
</dbReference>
<proteinExistence type="predicted"/>
<reference evidence="2" key="1">
    <citation type="submission" date="2019-12" db="EMBL/GenBank/DDBJ databases">
        <title>Actinomadura physcomitrii sp. nov., a novel actinomycete isolated from moss [Physcomitrium sphaericum (Ludw) Fuernr].</title>
        <authorList>
            <person name="Zhuang X."/>
        </authorList>
    </citation>
    <scope>NUCLEOTIDE SEQUENCE [LARGE SCALE GENOMIC DNA]</scope>
    <source>
        <strain evidence="2">LD22</strain>
    </source>
</reference>
<comment type="caution">
    <text evidence="2">The sequence shown here is derived from an EMBL/GenBank/DDBJ whole genome shotgun (WGS) entry which is preliminary data.</text>
</comment>
<gene>
    <name evidence="2" type="ORF">F8568_027010</name>
</gene>
<accession>A0A6I4MGE5</accession>
<name>A0A6I4MGE5_9ACTN</name>
<dbReference type="SUPFAM" id="SSF140931">
    <property type="entry name" value="Fic-like"/>
    <property type="match status" value="1"/>
</dbReference>
<dbReference type="AlphaFoldDB" id="A0A6I4MGE5"/>
<evidence type="ECO:0000259" key="1">
    <source>
        <dbReference type="PROSITE" id="PS51459"/>
    </source>
</evidence>